<evidence type="ECO:0000313" key="1">
    <source>
        <dbReference type="EMBL" id="AAK94091.1"/>
    </source>
</evidence>
<dbReference type="Proteomes" id="UP000006635">
    <property type="component" value="Segment"/>
</dbReference>
<accession>Q77GT9</accession>
<organism evidence="1 2">
    <name type="scientific">Culex nigripalpus nucleopolyhedrovirus (isolate Florida/1997)</name>
    <name type="common">CuniNPV</name>
    <dbReference type="NCBI Taxonomy" id="645993"/>
    <lineage>
        <taxon>Viruses</taxon>
        <taxon>Viruses incertae sedis</taxon>
        <taxon>Naldaviricetes</taxon>
        <taxon>Lefavirales</taxon>
        <taxon>Baculoviridae</taxon>
        <taxon>Deltabaculovirus</taxon>
    </lineage>
</organism>
<evidence type="ECO:0000313" key="2">
    <source>
        <dbReference type="Proteomes" id="UP000006635"/>
    </source>
</evidence>
<dbReference type="EMBL" id="AF403738">
    <property type="protein sequence ID" value="AAK94091.1"/>
    <property type="molecule type" value="Genomic_DNA"/>
</dbReference>
<organismHost>
    <name type="scientific">Culex nigripalpus</name>
    <dbReference type="NCBI Taxonomy" id="42429"/>
</organismHost>
<gene>
    <name evidence="1" type="primary">CUN013</name>
</gene>
<protein>
    <submittedName>
        <fullName evidence="1">Uncharacterized protein</fullName>
    </submittedName>
</protein>
<keyword evidence="2" id="KW-1185">Reference proteome</keyword>
<proteinExistence type="predicted"/>
<dbReference type="KEGG" id="vg:921866"/>
<reference evidence="1 2" key="1">
    <citation type="journal article" date="2001" name="J. Virol.">
        <title>Genome sequence of a baculovirus pathogenic for Culex nigripalpus.</title>
        <authorList>
            <person name="Afonso C.L."/>
            <person name="Tulman E.R."/>
            <person name="Lu Z."/>
            <person name="Balinsky C.A."/>
            <person name="Moser B.A."/>
            <person name="Becnel J.J."/>
            <person name="Rock D.L."/>
            <person name="Kutish G.F."/>
        </authorList>
    </citation>
    <scope>NUCLEOTIDE SEQUENCE [LARGE SCALE GENOMIC DNA]</scope>
    <source>
        <strain evidence="2">Isolate Florida/1997</strain>
    </source>
</reference>
<dbReference type="RefSeq" id="NP_203318.1">
    <property type="nucleotide sequence ID" value="NC_003084.1"/>
</dbReference>
<name>Q77GT9_NPVCO</name>
<dbReference type="GeneID" id="921866"/>
<sequence>MCLLSDSRWRVCKFSFAMSFIVKIALTSPEYLKDLLVNTLECEGVDANIAATQGALAMARTLKISNVRWDEPFNENHGVYALLSYIATLPIYANHDQVKEIAEVVLWPLLSACTNHDIKFALAANCSAEERFVAETLRMVGITVLEE</sequence>